<dbReference type="GO" id="GO:0046899">
    <property type="term" value="F:nucleoside triphosphate adenylate kinase activity"/>
    <property type="evidence" value="ECO:0007669"/>
    <property type="project" value="UniProtKB-UniRule"/>
</dbReference>
<dbReference type="Proteomes" id="UP001209878">
    <property type="component" value="Unassembled WGS sequence"/>
</dbReference>
<dbReference type="CDD" id="cd01428">
    <property type="entry name" value="ADK"/>
    <property type="match status" value="1"/>
</dbReference>
<dbReference type="PRINTS" id="PR00094">
    <property type="entry name" value="ADENYLTKNASE"/>
</dbReference>
<feature type="binding site" evidence="7">
    <location>
        <begin position="92"/>
        <end position="95"/>
    </location>
    <ligand>
        <name>AMP</name>
        <dbReference type="ChEBI" id="CHEBI:456215"/>
    </ligand>
</feature>
<dbReference type="SUPFAM" id="SSF52540">
    <property type="entry name" value="P-loop containing nucleoside triphosphate hydrolases"/>
    <property type="match status" value="1"/>
</dbReference>
<dbReference type="AlphaFoldDB" id="A0AAD9P6Z7"/>
<dbReference type="GO" id="GO:0005525">
    <property type="term" value="F:GTP binding"/>
    <property type="evidence" value="ECO:0007669"/>
    <property type="project" value="UniProtKB-KW"/>
</dbReference>
<dbReference type="InterPro" id="IPR033690">
    <property type="entry name" value="Adenylat_kinase_CS"/>
</dbReference>
<keyword evidence="6 7" id="KW-0342">GTP-binding</keyword>
<dbReference type="PANTHER" id="PTHR23359">
    <property type="entry name" value="NUCLEOTIDE KINASE"/>
    <property type="match status" value="1"/>
</dbReference>
<comment type="subunit">
    <text evidence="7">Monomer.</text>
</comment>
<protein>
    <recommendedName>
        <fullName evidence="7">GTP:AMP phosphotransferase, mitochondrial</fullName>
        <ecNumber evidence="7">2.7.4.10</ecNumber>
    </recommendedName>
    <alternativeName>
        <fullName evidence="7">Adenylate kinase 3</fullName>
        <shortName evidence="7">AK 3</shortName>
    </alternativeName>
</protein>
<dbReference type="GO" id="GO:0006172">
    <property type="term" value="P:ADP biosynthetic process"/>
    <property type="evidence" value="ECO:0007669"/>
    <property type="project" value="UniProtKB-UniRule"/>
</dbReference>
<dbReference type="Pfam" id="PF05191">
    <property type="entry name" value="ADK_lid"/>
    <property type="match status" value="1"/>
</dbReference>
<keyword evidence="2 7" id="KW-0808">Transferase</keyword>
<feature type="binding site" evidence="7">
    <location>
        <position position="129"/>
    </location>
    <ligand>
        <name>GTP</name>
        <dbReference type="ChEBI" id="CHEBI:37565"/>
    </ligand>
</feature>
<evidence type="ECO:0000313" key="11">
    <source>
        <dbReference type="Proteomes" id="UP001209878"/>
    </source>
</evidence>
<feature type="binding site" evidence="7">
    <location>
        <begin position="138"/>
        <end position="139"/>
    </location>
    <ligand>
        <name>GTP</name>
        <dbReference type="ChEBI" id="CHEBI:37565"/>
    </ligand>
</feature>
<dbReference type="InterPro" id="IPR028586">
    <property type="entry name" value="AK3/Ak4_mitochondrial"/>
</dbReference>
<dbReference type="GO" id="GO:0046033">
    <property type="term" value="P:AMP metabolic process"/>
    <property type="evidence" value="ECO:0007669"/>
    <property type="project" value="UniProtKB-UniRule"/>
</dbReference>
<feature type="binding site" evidence="7">
    <location>
        <position position="202"/>
    </location>
    <ligand>
        <name>GTP</name>
        <dbReference type="ChEBI" id="CHEBI:37565"/>
    </ligand>
</feature>
<evidence type="ECO:0000313" key="10">
    <source>
        <dbReference type="EMBL" id="KAK2189320.1"/>
    </source>
</evidence>
<evidence type="ECO:0000259" key="9">
    <source>
        <dbReference type="Pfam" id="PF05191"/>
    </source>
</evidence>
<gene>
    <name evidence="10" type="ORF">NP493_109g05000</name>
</gene>
<feature type="binding site" evidence="7">
    <location>
        <begin position="65"/>
        <end position="67"/>
    </location>
    <ligand>
        <name>AMP</name>
        <dbReference type="ChEBI" id="CHEBI:456215"/>
    </ligand>
</feature>
<feature type="region of interest" description="LID" evidence="7">
    <location>
        <begin position="128"/>
        <end position="165"/>
    </location>
</feature>
<dbReference type="EMBL" id="JAODUO010000109">
    <property type="protein sequence ID" value="KAK2189320.1"/>
    <property type="molecule type" value="Genomic_DNA"/>
</dbReference>
<evidence type="ECO:0000256" key="7">
    <source>
        <dbReference type="HAMAP-Rule" id="MF_03169"/>
    </source>
</evidence>
<evidence type="ECO:0000256" key="5">
    <source>
        <dbReference type="ARBA" id="ARBA00023128"/>
    </source>
</evidence>
<dbReference type="InterPro" id="IPR036193">
    <property type="entry name" value="ADK_active_lid_dom_sf"/>
</dbReference>
<evidence type="ECO:0000256" key="3">
    <source>
        <dbReference type="ARBA" id="ARBA00022741"/>
    </source>
</evidence>
<dbReference type="InterPro" id="IPR027417">
    <property type="entry name" value="P-loop_NTPase"/>
</dbReference>
<dbReference type="FunFam" id="3.40.50.300:FF:000106">
    <property type="entry name" value="Adenylate kinase mitochondrial"/>
    <property type="match status" value="1"/>
</dbReference>
<dbReference type="GO" id="GO:0005524">
    <property type="term" value="F:ATP binding"/>
    <property type="evidence" value="ECO:0007669"/>
    <property type="project" value="InterPro"/>
</dbReference>
<keyword evidence="4 7" id="KW-0418">Kinase</keyword>
<feature type="domain" description="Adenylate kinase active site lid" evidence="9">
    <location>
        <begin position="129"/>
        <end position="164"/>
    </location>
</feature>
<feature type="region of interest" description="NMPbind" evidence="7">
    <location>
        <begin position="38"/>
        <end position="67"/>
    </location>
</feature>
<evidence type="ECO:0000256" key="4">
    <source>
        <dbReference type="ARBA" id="ARBA00022777"/>
    </source>
</evidence>
<evidence type="ECO:0000256" key="8">
    <source>
        <dbReference type="SAM" id="MobiDB-lite"/>
    </source>
</evidence>
<dbReference type="InterPro" id="IPR006259">
    <property type="entry name" value="Adenyl_kin_sub"/>
</dbReference>
<reference evidence="10" key="1">
    <citation type="journal article" date="2023" name="Mol. Biol. Evol.">
        <title>Third-Generation Sequencing Reveals the Adaptive Role of the Epigenome in Three Deep-Sea Polychaetes.</title>
        <authorList>
            <person name="Perez M."/>
            <person name="Aroh O."/>
            <person name="Sun Y."/>
            <person name="Lan Y."/>
            <person name="Juniper S.K."/>
            <person name="Young C.R."/>
            <person name="Angers B."/>
            <person name="Qian P.Y."/>
        </authorList>
    </citation>
    <scope>NUCLEOTIDE SEQUENCE</scope>
    <source>
        <strain evidence="10">R07B-5</strain>
    </source>
</reference>
<dbReference type="HAMAP" id="MF_03169">
    <property type="entry name" value="Adenylate_kinase_AK3"/>
    <property type="match status" value="1"/>
</dbReference>
<feature type="region of interest" description="Disordered" evidence="8">
    <location>
        <begin position="144"/>
        <end position="166"/>
    </location>
</feature>
<comment type="function">
    <text evidence="7">Involved in maintaining the homeostasis of cellular nucleotides by catalyzing the interconversion of nucleoside phosphates. Has GTP:AMP phosphotransferase and ITP:AMP phosphotransferase activities.</text>
</comment>
<dbReference type="SUPFAM" id="SSF57774">
    <property type="entry name" value="Microbial and mitochondrial ADK, insert 'zinc finger' domain"/>
    <property type="match status" value="1"/>
</dbReference>
<dbReference type="InterPro" id="IPR000850">
    <property type="entry name" value="Adenylat/UMP-CMP_kin"/>
</dbReference>
<comment type="caution">
    <text evidence="10">The sequence shown here is derived from an EMBL/GenBank/DDBJ whole genome shotgun (WGS) entry which is preliminary data.</text>
</comment>
<dbReference type="GO" id="GO:0046041">
    <property type="term" value="P:ITP metabolic process"/>
    <property type="evidence" value="ECO:0007669"/>
    <property type="project" value="UniProtKB-UniRule"/>
</dbReference>
<keyword evidence="5 7" id="KW-0496">Mitochondrion</keyword>
<name>A0AAD9P6Z7_RIDPI</name>
<comment type="similarity">
    <text evidence="7">Belongs to the adenylate kinase family. AK3 subfamily.</text>
</comment>
<keyword evidence="11" id="KW-1185">Reference proteome</keyword>
<evidence type="ECO:0000256" key="1">
    <source>
        <dbReference type="ARBA" id="ARBA00004305"/>
    </source>
</evidence>
<dbReference type="NCBIfam" id="TIGR01351">
    <property type="entry name" value="adk"/>
    <property type="match status" value="1"/>
</dbReference>
<dbReference type="Gene3D" id="3.40.50.300">
    <property type="entry name" value="P-loop containing nucleotide triphosphate hydrolases"/>
    <property type="match status" value="1"/>
</dbReference>
<evidence type="ECO:0000256" key="6">
    <source>
        <dbReference type="ARBA" id="ARBA00023134"/>
    </source>
</evidence>
<accession>A0AAD9P6Z7</accession>
<organism evidence="10 11">
    <name type="scientific">Ridgeia piscesae</name>
    <name type="common">Tubeworm</name>
    <dbReference type="NCBI Taxonomy" id="27915"/>
    <lineage>
        <taxon>Eukaryota</taxon>
        <taxon>Metazoa</taxon>
        <taxon>Spiralia</taxon>
        <taxon>Lophotrochozoa</taxon>
        <taxon>Annelida</taxon>
        <taxon>Polychaeta</taxon>
        <taxon>Sedentaria</taxon>
        <taxon>Canalipalpata</taxon>
        <taxon>Sabellida</taxon>
        <taxon>Siboglinidae</taxon>
        <taxon>Ridgeia</taxon>
    </lineage>
</organism>
<feature type="binding site" evidence="7">
    <location>
        <position position="99"/>
    </location>
    <ligand>
        <name>AMP</name>
        <dbReference type="ChEBI" id="CHEBI:456215"/>
    </ligand>
</feature>
<feature type="binding site" evidence="7">
    <location>
        <position position="44"/>
    </location>
    <ligand>
        <name>AMP</name>
        <dbReference type="ChEBI" id="CHEBI:456215"/>
    </ligand>
</feature>
<proteinExistence type="inferred from homology"/>
<dbReference type="PROSITE" id="PS00113">
    <property type="entry name" value="ADENYLATE_KINASE"/>
    <property type="match status" value="1"/>
</dbReference>
<dbReference type="HAMAP" id="MF_00235">
    <property type="entry name" value="Adenylate_kinase_Adk"/>
    <property type="match status" value="1"/>
</dbReference>
<dbReference type="Pfam" id="PF00406">
    <property type="entry name" value="ADK"/>
    <property type="match status" value="1"/>
</dbReference>
<feature type="binding site" evidence="7">
    <location>
        <position position="39"/>
    </location>
    <ligand>
        <name>AMP</name>
        <dbReference type="ChEBI" id="CHEBI:456215"/>
    </ligand>
</feature>
<feature type="binding site" evidence="7">
    <location>
        <position position="173"/>
    </location>
    <ligand>
        <name>AMP</name>
        <dbReference type="ChEBI" id="CHEBI:456215"/>
    </ligand>
</feature>
<sequence length="226" mass="25605">MATAGIKVLKALIMGPPGCGKGTISERIVKDFAMIHVASGDNLRRQILQGTELGKKAEPYIDDGQLVPDEIMFDLILGELAKLKNANWLLDGFPRTVTQAQAVQKIEPKEVVIDLNVPFEVIIERIKGRWVHIPSGRIYHTEFSPPKVPGKDDVTGEPLEQRHDDKPETVQKRLEAYKKMTEPVLNFYRDEGILTEFTGNYSNEIWPHVHKFLSTKITPLQYTVYK</sequence>
<dbReference type="InterPro" id="IPR007862">
    <property type="entry name" value="Adenylate_kinase_lid-dom"/>
</dbReference>
<comment type="domain">
    <text evidence="7">Consists of three domains, a large central CORE domain and two small peripheral domains, NMPbind and LID, which undergo movements during catalysis. The LID domain closes over the site of phosphoryl transfer upon GTP binding. Assembling and dissambling the active center during each catalytic cycle provides an effective means to prevent GTP hydrolysis.</text>
</comment>
<feature type="binding site" evidence="7">
    <location>
        <begin position="18"/>
        <end position="23"/>
    </location>
    <ligand>
        <name>GTP</name>
        <dbReference type="ChEBI" id="CHEBI:37565"/>
    </ligand>
</feature>
<dbReference type="GO" id="GO:0046039">
    <property type="term" value="P:GTP metabolic process"/>
    <property type="evidence" value="ECO:0007669"/>
    <property type="project" value="UniProtKB-UniRule"/>
</dbReference>
<keyword evidence="3 7" id="KW-0547">Nucleotide-binding</keyword>
<feature type="binding site" evidence="7">
    <location>
        <position position="162"/>
    </location>
    <ligand>
        <name>AMP</name>
        <dbReference type="ChEBI" id="CHEBI:456215"/>
    </ligand>
</feature>
<feature type="compositionally biased region" description="Basic and acidic residues" evidence="8">
    <location>
        <begin position="149"/>
        <end position="166"/>
    </location>
</feature>
<comment type="subcellular location">
    <subcellularLocation>
        <location evidence="1 7">Mitochondrion matrix</location>
    </subcellularLocation>
</comment>
<dbReference type="GO" id="GO:0004017">
    <property type="term" value="F:AMP kinase activity"/>
    <property type="evidence" value="ECO:0007669"/>
    <property type="project" value="InterPro"/>
</dbReference>
<comment type="catalytic activity">
    <reaction evidence="7">
        <text>a ribonucleoside 5'-triphosphate + AMP = a ribonucleoside 5'-diphosphate + ADP</text>
        <dbReference type="Rhea" id="RHEA:13749"/>
        <dbReference type="ChEBI" id="CHEBI:57930"/>
        <dbReference type="ChEBI" id="CHEBI:61557"/>
        <dbReference type="ChEBI" id="CHEBI:456215"/>
        <dbReference type="ChEBI" id="CHEBI:456216"/>
        <dbReference type="EC" id="2.7.4.10"/>
    </reaction>
</comment>
<dbReference type="EC" id="2.7.4.10" evidence="7"/>
<evidence type="ECO:0000256" key="2">
    <source>
        <dbReference type="ARBA" id="ARBA00022679"/>
    </source>
</evidence>
<dbReference type="GO" id="GO:0005759">
    <property type="term" value="C:mitochondrial matrix"/>
    <property type="evidence" value="ECO:0007669"/>
    <property type="project" value="UniProtKB-SubCell"/>
</dbReference>